<comment type="similarity">
    <text evidence="2 8">Belongs to the 4-toluene sulfonate uptake permease (TSUP) (TC 2.A.102) family.</text>
</comment>
<feature type="transmembrane region" description="Helical" evidence="8">
    <location>
        <begin position="202"/>
        <end position="222"/>
    </location>
</feature>
<dbReference type="Proteomes" id="UP000238322">
    <property type="component" value="Unassembled WGS sequence"/>
</dbReference>
<evidence type="ECO:0000256" key="3">
    <source>
        <dbReference type="ARBA" id="ARBA00022448"/>
    </source>
</evidence>
<evidence type="ECO:0000256" key="5">
    <source>
        <dbReference type="ARBA" id="ARBA00022692"/>
    </source>
</evidence>
<comment type="caution">
    <text evidence="9">The sequence shown here is derived from an EMBL/GenBank/DDBJ whole genome shotgun (WGS) entry which is preliminary data.</text>
</comment>
<feature type="transmembrane region" description="Helical" evidence="8">
    <location>
        <begin position="229"/>
        <end position="247"/>
    </location>
</feature>
<dbReference type="PANTHER" id="PTHR30269:SF37">
    <property type="entry name" value="MEMBRANE TRANSPORTER PROTEIN"/>
    <property type="match status" value="1"/>
</dbReference>
<proteinExistence type="inferred from homology"/>
<keyword evidence="6 8" id="KW-1133">Transmembrane helix</keyword>
<accession>A0A2S8G5E0</accession>
<reference evidence="9 10" key="1">
    <citation type="submission" date="2018-02" db="EMBL/GenBank/DDBJ databases">
        <title>Comparative genomes isolates from brazilian mangrove.</title>
        <authorList>
            <person name="Araujo J.E."/>
            <person name="Taketani R.G."/>
            <person name="Silva M.C.P."/>
            <person name="Loureco M.V."/>
            <person name="Andreote F.D."/>
        </authorList>
    </citation>
    <scope>NUCLEOTIDE SEQUENCE [LARGE SCALE GENOMIC DNA]</scope>
    <source>
        <strain evidence="9 10">Hex-1 MGV</strain>
    </source>
</reference>
<feature type="transmembrane region" description="Helical" evidence="8">
    <location>
        <begin position="99"/>
        <end position="117"/>
    </location>
</feature>
<evidence type="ECO:0000313" key="9">
    <source>
        <dbReference type="EMBL" id="PQO39658.1"/>
    </source>
</evidence>
<gene>
    <name evidence="9" type="ORF">C5Y83_02615</name>
</gene>
<evidence type="ECO:0000256" key="1">
    <source>
        <dbReference type="ARBA" id="ARBA00004651"/>
    </source>
</evidence>
<dbReference type="PANTHER" id="PTHR30269">
    <property type="entry name" value="TRANSMEMBRANE PROTEIN YFCA"/>
    <property type="match status" value="1"/>
</dbReference>
<evidence type="ECO:0000256" key="4">
    <source>
        <dbReference type="ARBA" id="ARBA00022475"/>
    </source>
</evidence>
<dbReference type="InterPro" id="IPR052017">
    <property type="entry name" value="TSUP"/>
</dbReference>
<feature type="transmembrane region" description="Helical" evidence="8">
    <location>
        <begin position="173"/>
        <end position="196"/>
    </location>
</feature>
<dbReference type="AlphaFoldDB" id="A0A2S8G5E0"/>
<dbReference type="GO" id="GO:0005886">
    <property type="term" value="C:plasma membrane"/>
    <property type="evidence" value="ECO:0007669"/>
    <property type="project" value="UniProtKB-SubCell"/>
</dbReference>
<feature type="transmembrane region" description="Helical" evidence="8">
    <location>
        <begin position="46"/>
        <end position="66"/>
    </location>
</feature>
<comment type="subcellular location">
    <subcellularLocation>
        <location evidence="1 8">Cell membrane</location>
        <topology evidence="1 8">Multi-pass membrane protein</topology>
    </subcellularLocation>
</comment>
<evidence type="ECO:0000256" key="6">
    <source>
        <dbReference type="ARBA" id="ARBA00022989"/>
    </source>
</evidence>
<keyword evidence="7 8" id="KW-0472">Membrane</keyword>
<keyword evidence="4 8" id="KW-1003">Cell membrane</keyword>
<feature type="transmembrane region" description="Helical" evidence="8">
    <location>
        <begin position="137"/>
        <end position="161"/>
    </location>
</feature>
<dbReference type="Pfam" id="PF01925">
    <property type="entry name" value="TauE"/>
    <property type="match status" value="1"/>
</dbReference>
<name>A0A2S8G5E0_9BACT</name>
<feature type="transmembrane region" description="Helical" evidence="8">
    <location>
        <begin position="6"/>
        <end position="34"/>
    </location>
</feature>
<evidence type="ECO:0000256" key="2">
    <source>
        <dbReference type="ARBA" id="ARBA00009142"/>
    </source>
</evidence>
<sequence length="299" mass="32187">MEDYPLILLLIPLVIFVAATVQGTIGFGYAIVSLSIFSYFLDFREANVIVALSVLAPLVSAVWAYWGELKTSLLLTCLAGALLGLPFGLYVFSVVDETWLIRGTGVLIFLLSAEGLWSMRSAGEVHQDGKTSWVWTVVAGIASGLLTGAVGMGGPPVAAYASRQAWSPRQIKVFLLAFTFLSATLRACGLAAAGWIHLAVLSYSLLAIPFALLGIFVGLKVSHNIDARLFRGLTMVALLLLSLGMIFRTSANEPTIEEETTSDMLPSVENVSSTRADQRRPGVVNYAAESTLPWRSAQR</sequence>
<dbReference type="InterPro" id="IPR002781">
    <property type="entry name" value="TM_pro_TauE-like"/>
</dbReference>
<evidence type="ECO:0000256" key="8">
    <source>
        <dbReference type="RuleBase" id="RU363041"/>
    </source>
</evidence>
<evidence type="ECO:0000313" key="10">
    <source>
        <dbReference type="Proteomes" id="UP000238322"/>
    </source>
</evidence>
<dbReference type="EMBL" id="PUHY01000004">
    <property type="protein sequence ID" value="PQO39658.1"/>
    <property type="molecule type" value="Genomic_DNA"/>
</dbReference>
<organism evidence="9 10">
    <name type="scientific">Blastopirellula marina</name>
    <dbReference type="NCBI Taxonomy" id="124"/>
    <lineage>
        <taxon>Bacteria</taxon>
        <taxon>Pseudomonadati</taxon>
        <taxon>Planctomycetota</taxon>
        <taxon>Planctomycetia</taxon>
        <taxon>Pirellulales</taxon>
        <taxon>Pirellulaceae</taxon>
        <taxon>Blastopirellula</taxon>
    </lineage>
</organism>
<keyword evidence="3" id="KW-0813">Transport</keyword>
<protein>
    <recommendedName>
        <fullName evidence="8">Probable membrane transporter protein</fullName>
    </recommendedName>
</protein>
<keyword evidence="5 8" id="KW-0812">Transmembrane</keyword>
<feature type="transmembrane region" description="Helical" evidence="8">
    <location>
        <begin position="72"/>
        <end position="92"/>
    </location>
</feature>
<evidence type="ECO:0000256" key="7">
    <source>
        <dbReference type="ARBA" id="ARBA00023136"/>
    </source>
</evidence>